<organism evidence="1 2">
    <name type="scientific">Methylobacterium nonmethylotrophicum</name>
    <dbReference type="NCBI Taxonomy" id="1141884"/>
    <lineage>
        <taxon>Bacteria</taxon>
        <taxon>Pseudomonadati</taxon>
        <taxon>Pseudomonadota</taxon>
        <taxon>Alphaproteobacteria</taxon>
        <taxon>Hyphomicrobiales</taxon>
        <taxon>Methylobacteriaceae</taxon>
        <taxon>Methylobacterium</taxon>
    </lineage>
</organism>
<evidence type="ECO:0000313" key="1">
    <source>
        <dbReference type="EMBL" id="TGD93738.1"/>
    </source>
</evidence>
<evidence type="ECO:0000313" key="2">
    <source>
        <dbReference type="Proteomes" id="UP000297535"/>
    </source>
</evidence>
<dbReference type="Proteomes" id="UP000297535">
    <property type="component" value="Unassembled WGS sequence"/>
</dbReference>
<dbReference type="OrthoDB" id="8020482at2"/>
<keyword evidence="2" id="KW-1185">Reference proteome</keyword>
<proteinExistence type="predicted"/>
<gene>
    <name evidence="1" type="ORF">EU555_33165</name>
</gene>
<dbReference type="RefSeq" id="WP_135419597.1">
    <property type="nucleotide sequence ID" value="NZ_SRLB01000049.1"/>
</dbReference>
<name>A0A4Z0NDQ5_9HYPH</name>
<reference evidence="1 2" key="1">
    <citation type="submission" date="2019-04" db="EMBL/GenBank/DDBJ databases">
        <authorList>
            <person name="Feng G."/>
            <person name="Zhu H."/>
        </authorList>
    </citation>
    <scope>NUCLEOTIDE SEQUENCE [LARGE SCALE GENOMIC DNA]</scope>
    <source>
        <strain evidence="1 2">6HR-1</strain>
    </source>
</reference>
<sequence length="82" mass="9440">MTNFQSERAELAHADRHIADANRRVGRLIERITENKNKGWDTTEAERLLSLMHEVLDQWHAHRRVVLVAIARGGRLGWNSTG</sequence>
<comment type="caution">
    <text evidence="1">The sequence shown here is derived from an EMBL/GenBank/DDBJ whole genome shotgun (WGS) entry which is preliminary data.</text>
</comment>
<protein>
    <submittedName>
        <fullName evidence="1">Uncharacterized protein</fullName>
    </submittedName>
</protein>
<dbReference type="AlphaFoldDB" id="A0A4Z0NDQ5"/>
<accession>A0A4Z0NDQ5</accession>
<dbReference type="EMBL" id="SRLB01000049">
    <property type="protein sequence ID" value="TGD93738.1"/>
    <property type="molecule type" value="Genomic_DNA"/>
</dbReference>